<sequence length="79" mass="8521">MNKASLADSVGPGEKSKVDLENEASDVEMAQETSESVISKKAKSYIQNLKTLSSTAKTAYNARLSEIDKARLIADDKSI</sequence>
<dbReference type="EMBL" id="EQ999981">
    <property type="protein sequence ID" value="OAT02602.1"/>
    <property type="molecule type" value="Genomic_DNA"/>
</dbReference>
<protein>
    <submittedName>
        <fullName evidence="2">Uncharacterized protein</fullName>
    </submittedName>
</protein>
<organism evidence="2 3">
    <name type="scientific">Ajellomyces dermatitidis (strain ER-3 / ATCC MYA-2586)</name>
    <name type="common">Blastomyces dermatitidis</name>
    <dbReference type="NCBI Taxonomy" id="559297"/>
    <lineage>
        <taxon>Eukaryota</taxon>
        <taxon>Fungi</taxon>
        <taxon>Dikarya</taxon>
        <taxon>Ascomycota</taxon>
        <taxon>Pezizomycotina</taxon>
        <taxon>Eurotiomycetes</taxon>
        <taxon>Eurotiomycetidae</taxon>
        <taxon>Onygenales</taxon>
        <taxon>Ajellomycetaceae</taxon>
        <taxon>Blastomyces</taxon>
    </lineage>
</organism>
<gene>
    <name evidence="2" type="ORF">BDCG_17666</name>
</gene>
<accession>A0ABX2VZN8</accession>
<proteinExistence type="predicted"/>
<dbReference type="RefSeq" id="XP_045282329.1">
    <property type="nucleotide sequence ID" value="XM_045426757.1"/>
</dbReference>
<dbReference type="Proteomes" id="UP000002039">
    <property type="component" value="Unassembled WGS sequence"/>
</dbReference>
<evidence type="ECO:0000313" key="2">
    <source>
        <dbReference type="EMBL" id="OAT02602.1"/>
    </source>
</evidence>
<feature type="region of interest" description="Disordered" evidence="1">
    <location>
        <begin position="1"/>
        <end position="32"/>
    </location>
</feature>
<dbReference type="GeneID" id="69032558"/>
<evidence type="ECO:0000256" key="1">
    <source>
        <dbReference type="SAM" id="MobiDB-lite"/>
    </source>
</evidence>
<name>A0ABX2VZN8_AJEDR</name>
<evidence type="ECO:0000313" key="3">
    <source>
        <dbReference type="Proteomes" id="UP000002039"/>
    </source>
</evidence>
<reference evidence="3" key="1">
    <citation type="journal article" date="2015" name="PLoS Genet.">
        <title>The dynamic genome and transcriptome of the human fungal pathogen Blastomyces and close relative Emmonsia.</title>
        <authorList>
            <person name="Munoz J.F."/>
            <person name="Gauthier G.M."/>
            <person name="Desjardins C.A."/>
            <person name="Gallo J.E."/>
            <person name="Holder J."/>
            <person name="Sullivan T.D."/>
            <person name="Marty A.J."/>
            <person name="Carmen J.C."/>
            <person name="Chen Z."/>
            <person name="Ding L."/>
            <person name="Gujja S."/>
            <person name="Magrini V."/>
            <person name="Misas E."/>
            <person name="Mitreva M."/>
            <person name="Priest M."/>
            <person name="Saif S."/>
            <person name="Whiston E.A."/>
            <person name="Young S."/>
            <person name="Zeng Q."/>
            <person name="Goldman W.E."/>
            <person name="Mardis E.R."/>
            <person name="Taylor J.W."/>
            <person name="McEwen J.G."/>
            <person name="Clay O.K."/>
            <person name="Klein B.S."/>
            <person name="Cuomo C.A."/>
        </authorList>
    </citation>
    <scope>NUCLEOTIDE SEQUENCE [LARGE SCALE GENOMIC DNA]</scope>
    <source>
        <strain evidence="3">ER-3 / ATCC MYA-2586</strain>
    </source>
</reference>
<keyword evidence="3" id="KW-1185">Reference proteome</keyword>